<dbReference type="Proteomes" id="UP000694501">
    <property type="component" value="Unassembled WGS sequence"/>
</dbReference>
<sequence>MATTRTKPRICVWMVALPAPGGREYVYRVYAPPDALPGDVFWSAFHCHDGSQDGGRLPRVSDAFDAAEIWRLD</sequence>
<gene>
    <name evidence="1" type="ORF">JGS22_021405</name>
</gene>
<dbReference type="EMBL" id="JAELVF020000002">
    <property type="protein sequence ID" value="MBU7600121.1"/>
    <property type="molecule type" value="Genomic_DNA"/>
</dbReference>
<evidence type="ECO:0000313" key="1">
    <source>
        <dbReference type="EMBL" id="MBU7600121.1"/>
    </source>
</evidence>
<proteinExistence type="predicted"/>
<reference evidence="1" key="1">
    <citation type="submission" date="2021-06" db="EMBL/GenBank/DDBJ databases">
        <title>Sequencing of actinobacteria type strains.</title>
        <authorList>
            <person name="Nguyen G.-S."/>
            <person name="Wentzel A."/>
        </authorList>
    </citation>
    <scope>NUCLEOTIDE SEQUENCE</scope>
    <source>
        <strain evidence="1">P38-E01</strain>
    </source>
</reference>
<evidence type="ECO:0000313" key="2">
    <source>
        <dbReference type="Proteomes" id="UP000694501"/>
    </source>
</evidence>
<keyword evidence="2" id="KW-1185">Reference proteome</keyword>
<organism evidence="1 2">
    <name type="scientific">Streptomyces tardus</name>
    <dbReference type="NCBI Taxonomy" id="2780544"/>
    <lineage>
        <taxon>Bacteria</taxon>
        <taxon>Bacillati</taxon>
        <taxon>Actinomycetota</taxon>
        <taxon>Actinomycetes</taxon>
        <taxon>Kitasatosporales</taxon>
        <taxon>Streptomycetaceae</taxon>
        <taxon>Streptomyces</taxon>
    </lineage>
</organism>
<name>A0A949JRW7_9ACTN</name>
<dbReference type="AlphaFoldDB" id="A0A949JRW7"/>
<comment type="caution">
    <text evidence="1">The sequence shown here is derived from an EMBL/GenBank/DDBJ whole genome shotgun (WGS) entry which is preliminary data.</text>
</comment>
<dbReference type="RefSeq" id="WP_211039982.1">
    <property type="nucleotide sequence ID" value="NZ_JAELVF020000002.1"/>
</dbReference>
<accession>A0A949JRW7</accession>
<protein>
    <submittedName>
        <fullName evidence="1">Uncharacterized protein</fullName>
    </submittedName>
</protein>